<evidence type="ECO:0000256" key="3">
    <source>
        <dbReference type="ARBA" id="ARBA00022989"/>
    </source>
</evidence>
<feature type="transmembrane region" description="Helical" evidence="5">
    <location>
        <begin position="112"/>
        <end position="132"/>
    </location>
</feature>
<proteinExistence type="predicted"/>
<evidence type="ECO:0000256" key="4">
    <source>
        <dbReference type="ARBA" id="ARBA00023136"/>
    </source>
</evidence>
<dbReference type="EMBL" id="JAPTHD010000003">
    <property type="protein sequence ID" value="MDV5824003.1"/>
    <property type="molecule type" value="Genomic_DNA"/>
</dbReference>
<organism evidence="6 7">
    <name type="scientific">Sphingobium naphthae</name>
    <dbReference type="NCBI Taxonomy" id="1886786"/>
    <lineage>
        <taxon>Bacteria</taxon>
        <taxon>Pseudomonadati</taxon>
        <taxon>Pseudomonadota</taxon>
        <taxon>Alphaproteobacteria</taxon>
        <taxon>Sphingomonadales</taxon>
        <taxon>Sphingomonadaceae</taxon>
        <taxon>Sphingobium</taxon>
    </lineage>
</organism>
<evidence type="ECO:0000313" key="7">
    <source>
        <dbReference type="Proteomes" id="UP001185984"/>
    </source>
</evidence>
<accession>A0ABU3ZWV2</accession>
<evidence type="ECO:0000256" key="5">
    <source>
        <dbReference type="SAM" id="Phobius"/>
    </source>
</evidence>
<dbReference type="InterPro" id="IPR032808">
    <property type="entry name" value="DoxX"/>
</dbReference>
<dbReference type="RefSeq" id="WP_317516830.1">
    <property type="nucleotide sequence ID" value="NZ_JAPTHD010000003.1"/>
</dbReference>
<sequence length="137" mass="14625">MSAQPGRGRRIALFVLAAAYALAGVAHLTRPSGFVAITPGWVPAPASVVALTGVAELAGAAGLLIHPLRRAAGIGLALYALCVWPANFNHALNDIPLGGTHLSWWYHGPRLALQPLLIWLPLWASGVIDWPWRKGRF</sequence>
<comment type="caution">
    <text evidence="6">The sequence shown here is derived from an EMBL/GenBank/DDBJ whole genome shotgun (WGS) entry which is preliminary data.</text>
</comment>
<evidence type="ECO:0000313" key="6">
    <source>
        <dbReference type="EMBL" id="MDV5824003.1"/>
    </source>
</evidence>
<keyword evidence="4 5" id="KW-0472">Membrane</keyword>
<comment type="subcellular location">
    <subcellularLocation>
        <location evidence="1">Membrane</location>
        <topology evidence="1">Multi-pass membrane protein</topology>
    </subcellularLocation>
</comment>
<dbReference type="PANTHER" id="PTHR36974:SF1">
    <property type="entry name" value="DOXX FAMILY MEMBRANE PROTEIN"/>
    <property type="match status" value="1"/>
</dbReference>
<keyword evidence="7" id="KW-1185">Reference proteome</keyword>
<dbReference type="Proteomes" id="UP001185984">
    <property type="component" value="Unassembled WGS sequence"/>
</dbReference>
<protein>
    <submittedName>
        <fullName evidence="6">DoxX family protein</fullName>
    </submittedName>
</protein>
<name>A0ABU3ZWV2_9SPHN</name>
<feature type="transmembrane region" description="Helical" evidence="5">
    <location>
        <begin position="44"/>
        <end position="65"/>
    </location>
</feature>
<gene>
    <name evidence="6" type="ORF">O0R41_10385</name>
</gene>
<evidence type="ECO:0000256" key="2">
    <source>
        <dbReference type="ARBA" id="ARBA00022692"/>
    </source>
</evidence>
<feature type="transmembrane region" description="Helical" evidence="5">
    <location>
        <begin position="72"/>
        <end position="92"/>
    </location>
</feature>
<dbReference type="Pfam" id="PF13564">
    <property type="entry name" value="DoxX_2"/>
    <property type="match status" value="1"/>
</dbReference>
<evidence type="ECO:0000256" key="1">
    <source>
        <dbReference type="ARBA" id="ARBA00004141"/>
    </source>
</evidence>
<reference evidence="7" key="1">
    <citation type="journal article" date="2022" name="J Environ Chem Eng">
        <title>Biodegradation of petroleum oil using a constructed nonpathogenic and heavy metal-tolerant bacterial consortium isolated from marine sponges.</title>
        <authorList>
            <person name="Dechsakulwatana C."/>
            <person name="Rungsihiranrut A."/>
            <person name="Muangchinda C."/>
            <person name="Ningthoujam R."/>
            <person name="Klankeo P."/>
            <person name="Pinyakong O."/>
        </authorList>
    </citation>
    <scope>NUCLEOTIDE SEQUENCE [LARGE SCALE GENOMIC DNA]</scope>
    <source>
        <strain evidence="7">MO2-4</strain>
    </source>
</reference>
<dbReference type="PANTHER" id="PTHR36974">
    <property type="entry name" value="MEMBRANE PROTEIN-RELATED"/>
    <property type="match status" value="1"/>
</dbReference>
<keyword evidence="2 5" id="KW-0812">Transmembrane</keyword>
<keyword evidence="3 5" id="KW-1133">Transmembrane helix</keyword>